<dbReference type="EMBL" id="JANGAC010000004">
    <property type="protein sequence ID" value="MCQ4922813.1"/>
    <property type="molecule type" value="Genomic_DNA"/>
</dbReference>
<reference evidence="1 2" key="1">
    <citation type="submission" date="2022-06" db="EMBL/GenBank/DDBJ databases">
        <title>Isolation of gut microbiota from human fecal samples.</title>
        <authorList>
            <person name="Pamer E.G."/>
            <person name="Barat B."/>
            <person name="Waligurski E."/>
            <person name="Medina S."/>
            <person name="Paddock L."/>
            <person name="Mostad J."/>
        </authorList>
    </citation>
    <scope>NUCLEOTIDE SEQUENCE [LARGE SCALE GENOMIC DNA]</scope>
    <source>
        <strain evidence="1 2">DFI.7.95</strain>
    </source>
</reference>
<proteinExistence type="predicted"/>
<accession>A0ABT1S8L7</accession>
<comment type="caution">
    <text evidence="1">The sequence shown here is derived from an EMBL/GenBank/DDBJ whole genome shotgun (WGS) entry which is preliminary data.</text>
</comment>
<protein>
    <recommendedName>
        <fullName evidence="3">Bacteriocin</fullName>
    </recommendedName>
</protein>
<evidence type="ECO:0008006" key="3">
    <source>
        <dbReference type="Google" id="ProtNLM"/>
    </source>
</evidence>
<organism evidence="1 2">
    <name type="scientific">Tissierella carlieri</name>
    <dbReference type="NCBI Taxonomy" id="689904"/>
    <lineage>
        <taxon>Bacteria</taxon>
        <taxon>Bacillati</taxon>
        <taxon>Bacillota</taxon>
        <taxon>Tissierellia</taxon>
        <taxon>Tissierellales</taxon>
        <taxon>Tissierellaceae</taxon>
        <taxon>Tissierella</taxon>
    </lineage>
</organism>
<name>A0ABT1S8L7_9FIRM</name>
<dbReference type="Proteomes" id="UP001524478">
    <property type="component" value="Unassembled WGS sequence"/>
</dbReference>
<dbReference type="RefSeq" id="WP_216559026.1">
    <property type="nucleotide sequence ID" value="NZ_CP172320.1"/>
</dbReference>
<evidence type="ECO:0000313" key="2">
    <source>
        <dbReference type="Proteomes" id="UP001524478"/>
    </source>
</evidence>
<gene>
    <name evidence="1" type="ORF">NE686_06945</name>
</gene>
<evidence type="ECO:0000313" key="1">
    <source>
        <dbReference type="EMBL" id="MCQ4922813.1"/>
    </source>
</evidence>
<keyword evidence="2" id="KW-1185">Reference proteome</keyword>
<sequence length="57" mass="6236">MKLKKTKKFNTVESYAACICIATTCTCSCDSTSVYSSNGSRVFNNKHYDSNNSAVRG</sequence>